<dbReference type="EMBL" id="JBHTCP010000004">
    <property type="protein sequence ID" value="MFC7370561.1"/>
    <property type="molecule type" value="Genomic_DNA"/>
</dbReference>
<comment type="caution">
    <text evidence="1">The sequence shown here is derived from an EMBL/GenBank/DDBJ whole genome shotgun (WGS) entry which is preliminary data.</text>
</comment>
<dbReference type="Proteomes" id="UP001596549">
    <property type="component" value="Unassembled WGS sequence"/>
</dbReference>
<evidence type="ECO:0008006" key="3">
    <source>
        <dbReference type="Google" id="ProtNLM"/>
    </source>
</evidence>
<accession>A0ABW2NPF3</accession>
<name>A0ABW2NPF3_9BACL</name>
<gene>
    <name evidence="1" type="ORF">ACFQPF_02595</name>
</gene>
<proteinExistence type="predicted"/>
<sequence length="156" mass="18531">MTEINEVKQWIEPLIHLSNTSADVFIQEENQNGRRIGGMYSMDTHTVTLYQKEIYSQAMEFFPEQDRFRDYVRIICAHELGHANDPYLTILAYRLDKERDFLKRKKIELLIEVQAWKYAKIILTGLVPSAVFRKVRKESLFHYYETIDQLLKNQAA</sequence>
<protein>
    <recommendedName>
        <fullName evidence="3">IrrE N-terminal-like domain-containing protein</fullName>
    </recommendedName>
</protein>
<organism evidence="1 2">
    <name type="scientific">Fictibacillus iocasae</name>
    <dbReference type="NCBI Taxonomy" id="2715437"/>
    <lineage>
        <taxon>Bacteria</taxon>
        <taxon>Bacillati</taxon>
        <taxon>Bacillota</taxon>
        <taxon>Bacilli</taxon>
        <taxon>Bacillales</taxon>
        <taxon>Fictibacillaceae</taxon>
        <taxon>Fictibacillus</taxon>
    </lineage>
</organism>
<dbReference type="RefSeq" id="WP_379746090.1">
    <property type="nucleotide sequence ID" value="NZ_JBHTCP010000004.1"/>
</dbReference>
<reference evidence="2" key="1">
    <citation type="journal article" date="2019" name="Int. J. Syst. Evol. Microbiol.">
        <title>The Global Catalogue of Microorganisms (GCM) 10K type strain sequencing project: providing services to taxonomists for standard genome sequencing and annotation.</title>
        <authorList>
            <consortium name="The Broad Institute Genomics Platform"/>
            <consortium name="The Broad Institute Genome Sequencing Center for Infectious Disease"/>
            <person name="Wu L."/>
            <person name="Ma J."/>
        </authorList>
    </citation>
    <scope>NUCLEOTIDE SEQUENCE [LARGE SCALE GENOMIC DNA]</scope>
    <source>
        <strain evidence="2">NBRC 106396</strain>
    </source>
</reference>
<evidence type="ECO:0000313" key="2">
    <source>
        <dbReference type="Proteomes" id="UP001596549"/>
    </source>
</evidence>
<keyword evidence="2" id="KW-1185">Reference proteome</keyword>
<evidence type="ECO:0000313" key="1">
    <source>
        <dbReference type="EMBL" id="MFC7370561.1"/>
    </source>
</evidence>